<keyword evidence="2" id="KW-0004">4Fe-4S</keyword>
<dbReference type="RefSeq" id="WP_303308539.1">
    <property type="nucleotide sequence ID" value="NZ_JAODOP010000001.1"/>
</dbReference>
<evidence type="ECO:0000259" key="8">
    <source>
        <dbReference type="PROSITE" id="PS51379"/>
    </source>
</evidence>
<dbReference type="CDD" id="cd07034">
    <property type="entry name" value="TPP_PYR_PFOR_IOR-alpha_like"/>
    <property type="match status" value="1"/>
</dbReference>
<dbReference type="InterPro" id="IPR009014">
    <property type="entry name" value="Transketo_C/PFOR_II"/>
</dbReference>
<evidence type="ECO:0000256" key="3">
    <source>
        <dbReference type="ARBA" id="ARBA00022723"/>
    </source>
</evidence>
<dbReference type="Pfam" id="PF10371">
    <property type="entry name" value="EKR"/>
    <property type="match status" value="1"/>
</dbReference>
<dbReference type="InterPro" id="IPR050722">
    <property type="entry name" value="Pyruvate:ferred/Flavod_OxRd"/>
</dbReference>
<name>A0ABU7XLE8_9FLAO</name>
<dbReference type="Gene3D" id="3.40.920.10">
    <property type="entry name" value="Pyruvate-ferredoxin oxidoreductase, PFOR, domain III"/>
    <property type="match status" value="1"/>
</dbReference>
<feature type="domain" description="4Fe-4S ferredoxin-type" evidence="8">
    <location>
        <begin position="655"/>
        <end position="684"/>
    </location>
</feature>
<dbReference type="EMBL" id="JAODOP010000001">
    <property type="protein sequence ID" value="MEF3831529.1"/>
    <property type="molecule type" value="Genomic_DNA"/>
</dbReference>
<dbReference type="Pfam" id="PF01558">
    <property type="entry name" value="POR"/>
    <property type="match status" value="1"/>
</dbReference>
<proteinExistence type="predicted"/>
<feature type="domain" description="4Fe-4S ferredoxin-type" evidence="8">
    <location>
        <begin position="713"/>
        <end position="742"/>
    </location>
</feature>
<dbReference type="Gene3D" id="3.40.50.920">
    <property type="match status" value="1"/>
</dbReference>
<dbReference type="InterPro" id="IPR019456">
    <property type="entry name" value="Pyrv-flavodox_OxRtase_EKR"/>
</dbReference>
<keyword evidence="4" id="KW-0249">Electron transport</keyword>
<evidence type="ECO:0000256" key="6">
    <source>
        <dbReference type="ARBA" id="ARBA00023004"/>
    </source>
</evidence>
<dbReference type="InterPro" id="IPR029061">
    <property type="entry name" value="THDP-binding"/>
</dbReference>
<dbReference type="InterPro" id="IPR019752">
    <property type="entry name" value="Pyrv/ketoisovalerate_OxRed_cat"/>
</dbReference>
<keyword evidence="6" id="KW-0408">Iron</keyword>
<keyword evidence="5" id="KW-0560">Oxidoreductase</keyword>
<dbReference type="InterPro" id="IPR033412">
    <property type="entry name" value="PFOR_II"/>
</dbReference>
<evidence type="ECO:0000256" key="2">
    <source>
        <dbReference type="ARBA" id="ARBA00022485"/>
    </source>
</evidence>
<dbReference type="InterPro" id="IPR011766">
    <property type="entry name" value="TPP_enzyme_TPP-bd"/>
</dbReference>
<dbReference type="InterPro" id="IPR017900">
    <property type="entry name" value="4Fe4S_Fe_S_CS"/>
</dbReference>
<dbReference type="Gene3D" id="3.40.50.970">
    <property type="match status" value="2"/>
</dbReference>
<comment type="caution">
    <text evidence="9">The sequence shown here is derived from an EMBL/GenBank/DDBJ whole genome shotgun (WGS) entry which is preliminary data.</text>
</comment>
<dbReference type="InterPro" id="IPR017896">
    <property type="entry name" value="4Fe4S_Fe-S-bd"/>
</dbReference>
<dbReference type="Gene3D" id="3.30.70.20">
    <property type="match status" value="1"/>
</dbReference>
<dbReference type="Pfam" id="PF01855">
    <property type="entry name" value="POR_N"/>
    <property type="match status" value="1"/>
</dbReference>
<keyword evidence="10" id="KW-1185">Reference proteome</keyword>
<dbReference type="SUPFAM" id="SSF52922">
    <property type="entry name" value="TK C-terminal domain-like"/>
    <property type="match status" value="1"/>
</dbReference>
<dbReference type="Pfam" id="PF12838">
    <property type="entry name" value="Fer4_7"/>
    <property type="match status" value="1"/>
</dbReference>
<accession>A0ABU7XLE8</accession>
<keyword evidence="3" id="KW-0479">Metal-binding</keyword>
<reference evidence="9 10" key="1">
    <citation type="submission" date="2022-09" db="EMBL/GenBank/DDBJ databases">
        <title>Genome sequencing of Flavivirga sp. MEBiC05379.</title>
        <authorList>
            <person name="Oh H.-M."/>
            <person name="Kwon K.K."/>
            <person name="Park M.J."/>
            <person name="Yang S.-H."/>
        </authorList>
    </citation>
    <scope>NUCLEOTIDE SEQUENCE [LARGE SCALE GENOMIC DNA]</scope>
    <source>
        <strain evidence="9 10">MEBiC05379</strain>
    </source>
</reference>
<dbReference type="Pfam" id="PF17147">
    <property type="entry name" value="PFOR_II"/>
    <property type="match status" value="1"/>
</dbReference>
<dbReference type="PROSITE" id="PS00198">
    <property type="entry name" value="4FE4S_FER_1"/>
    <property type="match status" value="1"/>
</dbReference>
<evidence type="ECO:0000256" key="5">
    <source>
        <dbReference type="ARBA" id="ARBA00023002"/>
    </source>
</evidence>
<evidence type="ECO:0000256" key="7">
    <source>
        <dbReference type="ARBA" id="ARBA00023014"/>
    </source>
</evidence>
<evidence type="ECO:0000256" key="1">
    <source>
        <dbReference type="ARBA" id="ARBA00022448"/>
    </source>
</evidence>
<dbReference type="Pfam" id="PF02775">
    <property type="entry name" value="TPP_enzyme_C"/>
    <property type="match status" value="1"/>
</dbReference>
<dbReference type="Proteomes" id="UP001337305">
    <property type="component" value="Unassembled WGS sequence"/>
</dbReference>
<dbReference type="PROSITE" id="PS51379">
    <property type="entry name" value="4FE4S_FER_2"/>
    <property type="match status" value="2"/>
</dbReference>
<sequence length="1165" mass="130676">MKTSTHSILNANQAVAHIAYKTNEVFPIYPITPSSEMSELVEQWCSEKKQNTFGNIPSVFQMQSEAGVAGSMHGALQTGALSTTFTASQGLLLMLPNMYKIAGELTPNVIHVATRSIATHALSVFGDHSDIMAVRQSGYAILGSASVQEAQDFALIAQAATLDSRIPFIHFFDGFRTSHEINKIETVQDETIQLMMDLKDIEEHKNRALNPNNPVIRGTAQNADVFFQSREAINPFYDACPDIVQKHMDTFALLTGRAYKLFDYVGHLEAEHIIISMASSTETIEETITHLNKNGGKLGLIKVRLFRPFSTKHLVKALPKSVKSIAVLDRTKEPGSTGEPLYLDIVQSISEAFQNNKITAFPKIVGGRYGLSSKEFTPIMVQAIFNNLKQERPKNNFTIGINDDVKNLSLDFSETIQIKNKAYEAIFYQEKNKEETQSFANMLNSIGKKKNTYIQGYTQCDYKKSNAYNIAHLRINETAIKAPYLIEQADFIGCRNANFTQNDNVIDHIKSEGTLLVNTSLKSKAFWQSLSTKTQQRLIEKKINLLIVDSNELVQLNILKNSTLSELHACFLALKKGLIFSDSITDLNDFIYQVDTSETYQNEEVFFNFDDGFNNTLLGKLLANKGNDVPVSLLPSDGTYPSDTARFTPIQQSEFLPEWHQDLCTQCGACSMACPQGALRIKAYEDSYLKSAPSNFKSVKSVETDWEIDLLNYTIQINPKQCNGCHNCVDACSVKALTMIDKLPVIESEKQNWEHFESIPEFDREKIDPTKVSQQQLQEPLFKYSTGVEGCGEAPYLKLMSQLFGDRLLVANATGASSIFGGALPTTPWSKNKKGQGPAWSNSLFEDNAEFGLGYRLSINQQEKQAKTLLTKLIAQLDFDLVYDIIKAKQTTETEINQQRVRVETLKEQLKTIASTEAKQLLNIADSLVKKSVWIVGGDGWAYDIGYGGLDHVMASGKNVNILVLDNEVYDNTGGQASKATPIGAEAKFAFNGKQKQKKDLGFLAMNYDHVYVASVAIGANQEQTLKVFNEAESFDGPSIIIAYSHSDSHGIDMKHPSRYHQAAVNSGQWILYRNDPRREEKRLNTLQLDSEVPSIPIQDYLKLETRFSKLFKKDKEQCNLLMRDIQKRVDKRFDKYLEMASAHHISRTKLLQNNKVKQQLTYKK</sequence>
<dbReference type="SUPFAM" id="SSF53323">
    <property type="entry name" value="Pyruvate-ferredoxin oxidoreductase, PFOR, domain III"/>
    <property type="match status" value="1"/>
</dbReference>
<gene>
    <name evidence="9" type="ORF">N1F79_00165</name>
</gene>
<keyword evidence="1" id="KW-0813">Transport</keyword>
<keyword evidence="7" id="KW-0411">Iron-sulfur</keyword>
<evidence type="ECO:0000256" key="4">
    <source>
        <dbReference type="ARBA" id="ARBA00022982"/>
    </source>
</evidence>
<dbReference type="SUPFAM" id="SSF54862">
    <property type="entry name" value="4Fe-4S ferredoxins"/>
    <property type="match status" value="1"/>
</dbReference>
<dbReference type="InterPro" id="IPR002869">
    <property type="entry name" value="Pyrv_flavodox_OxRed_cen"/>
</dbReference>
<dbReference type="InterPro" id="IPR002880">
    <property type="entry name" value="Pyrv_Fd/Flavodoxin_OxRdtase_N"/>
</dbReference>
<dbReference type="PANTHER" id="PTHR32154">
    <property type="entry name" value="PYRUVATE-FLAVODOXIN OXIDOREDUCTASE-RELATED"/>
    <property type="match status" value="1"/>
</dbReference>
<dbReference type="SUPFAM" id="SSF52518">
    <property type="entry name" value="Thiamin diphosphate-binding fold (THDP-binding)"/>
    <property type="match status" value="2"/>
</dbReference>
<organism evidence="9 10">
    <name type="scientific">Flavivirga spongiicola</name>
    <dbReference type="NCBI Taxonomy" id="421621"/>
    <lineage>
        <taxon>Bacteria</taxon>
        <taxon>Pseudomonadati</taxon>
        <taxon>Bacteroidota</taxon>
        <taxon>Flavobacteriia</taxon>
        <taxon>Flavobacteriales</taxon>
        <taxon>Flavobacteriaceae</taxon>
        <taxon>Flavivirga</taxon>
    </lineage>
</organism>
<protein>
    <submittedName>
        <fullName evidence="9">4Fe-4S binding protein</fullName>
    </submittedName>
</protein>
<dbReference type="PANTHER" id="PTHR32154:SF0">
    <property type="entry name" value="PYRUVATE-FLAVODOXIN OXIDOREDUCTASE-RELATED"/>
    <property type="match status" value="1"/>
</dbReference>
<evidence type="ECO:0000313" key="9">
    <source>
        <dbReference type="EMBL" id="MEF3831529.1"/>
    </source>
</evidence>
<dbReference type="SMART" id="SM00890">
    <property type="entry name" value="EKR"/>
    <property type="match status" value="1"/>
</dbReference>
<evidence type="ECO:0000313" key="10">
    <source>
        <dbReference type="Proteomes" id="UP001337305"/>
    </source>
</evidence>